<feature type="non-terminal residue" evidence="1">
    <location>
        <position position="31"/>
    </location>
</feature>
<proteinExistence type="predicted"/>
<organism evidence="1">
    <name type="scientific">marine sediment metagenome</name>
    <dbReference type="NCBI Taxonomy" id="412755"/>
    <lineage>
        <taxon>unclassified sequences</taxon>
        <taxon>metagenomes</taxon>
        <taxon>ecological metagenomes</taxon>
    </lineage>
</organism>
<reference evidence="1" key="1">
    <citation type="journal article" date="2015" name="Nature">
        <title>Complex archaea that bridge the gap between prokaryotes and eukaryotes.</title>
        <authorList>
            <person name="Spang A."/>
            <person name="Saw J.H."/>
            <person name="Jorgensen S.L."/>
            <person name="Zaremba-Niedzwiedzka K."/>
            <person name="Martijn J."/>
            <person name="Lind A.E."/>
            <person name="van Eijk R."/>
            <person name="Schleper C."/>
            <person name="Guy L."/>
            <person name="Ettema T.J."/>
        </authorList>
    </citation>
    <scope>NUCLEOTIDE SEQUENCE</scope>
</reference>
<name>A0A0F9JC50_9ZZZZ</name>
<accession>A0A0F9JC50</accession>
<gene>
    <name evidence="1" type="ORF">LCGC14_1474130</name>
</gene>
<comment type="caution">
    <text evidence="1">The sequence shown here is derived from an EMBL/GenBank/DDBJ whole genome shotgun (WGS) entry which is preliminary data.</text>
</comment>
<sequence length="31" mass="3883">MLFHLRLLENEEILFETKTINKKNKRKIRLI</sequence>
<protein>
    <submittedName>
        <fullName evidence="1">Uncharacterized protein</fullName>
    </submittedName>
</protein>
<evidence type="ECO:0000313" key="1">
    <source>
        <dbReference type="EMBL" id="KKM67138.1"/>
    </source>
</evidence>
<dbReference type="EMBL" id="LAZR01010403">
    <property type="protein sequence ID" value="KKM67138.1"/>
    <property type="molecule type" value="Genomic_DNA"/>
</dbReference>
<dbReference type="AlphaFoldDB" id="A0A0F9JC50"/>